<organism evidence="8 9">
    <name type="scientific">Brevundimonas subvibrioides</name>
    <dbReference type="NCBI Taxonomy" id="74313"/>
    <lineage>
        <taxon>Bacteria</taxon>
        <taxon>Pseudomonadati</taxon>
        <taxon>Pseudomonadota</taxon>
        <taxon>Alphaproteobacteria</taxon>
        <taxon>Caulobacterales</taxon>
        <taxon>Caulobacteraceae</taxon>
        <taxon>Brevundimonas</taxon>
    </lineage>
</organism>
<feature type="transmembrane region" description="Helical" evidence="6">
    <location>
        <begin position="27"/>
        <end position="48"/>
    </location>
</feature>
<feature type="region of interest" description="Disordered" evidence="5">
    <location>
        <begin position="80"/>
        <end position="100"/>
    </location>
</feature>
<keyword evidence="4 6" id="KW-0472">Membrane</keyword>
<comment type="caution">
    <text evidence="8">The sequence shown here is derived from an EMBL/GenBank/DDBJ whole genome shotgun (WGS) entry which is preliminary data.</text>
</comment>
<evidence type="ECO:0000256" key="2">
    <source>
        <dbReference type="ARBA" id="ARBA00022692"/>
    </source>
</evidence>
<feature type="region of interest" description="Disordered" evidence="5">
    <location>
        <begin position="132"/>
        <end position="151"/>
    </location>
</feature>
<comment type="subcellular location">
    <subcellularLocation>
        <location evidence="1">Membrane</location>
        <topology evidence="1">Single-pass membrane protein</topology>
    </subcellularLocation>
</comment>
<evidence type="ECO:0000256" key="6">
    <source>
        <dbReference type="SAM" id="Phobius"/>
    </source>
</evidence>
<evidence type="ECO:0000256" key="1">
    <source>
        <dbReference type="ARBA" id="ARBA00004167"/>
    </source>
</evidence>
<evidence type="ECO:0000256" key="5">
    <source>
        <dbReference type="SAM" id="MobiDB-lite"/>
    </source>
</evidence>
<dbReference type="PROSITE" id="PS52015">
    <property type="entry name" value="TONB_CTD"/>
    <property type="match status" value="1"/>
</dbReference>
<dbReference type="SUPFAM" id="SSF74653">
    <property type="entry name" value="TolA/TonB C-terminal domain"/>
    <property type="match status" value="1"/>
</dbReference>
<accession>A0A258HJ69</accession>
<name>A0A258HJ69_9CAUL</name>
<reference evidence="8 9" key="1">
    <citation type="submission" date="2017-03" db="EMBL/GenBank/DDBJ databases">
        <title>Lifting the veil on microbial sulfur biogeochemistry in mining wastewaters.</title>
        <authorList>
            <person name="Kantor R.S."/>
            <person name="Colenbrander Nelson T."/>
            <person name="Marshall S."/>
            <person name="Bennett D."/>
            <person name="Apte S."/>
            <person name="Camacho D."/>
            <person name="Thomas B.C."/>
            <person name="Warren L.A."/>
            <person name="Banfield J.F."/>
        </authorList>
    </citation>
    <scope>NUCLEOTIDE SEQUENCE [LARGE SCALE GENOMIC DNA]</scope>
    <source>
        <strain evidence="8">32-68-21</strain>
    </source>
</reference>
<dbReference type="GO" id="GO:0055085">
    <property type="term" value="P:transmembrane transport"/>
    <property type="evidence" value="ECO:0007669"/>
    <property type="project" value="InterPro"/>
</dbReference>
<feature type="domain" description="TonB C-terminal" evidence="7">
    <location>
        <begin position="153"/>
        <end position="247"/>
    </location>
</feature>
<evidence type="ECO:0000256" key="4">
    <source>
        <dbReference type="ARBA" id="ARBA00023136"/>
    </source>
</evidence>
<gene>
    <name evidence="8" type="ORF">B7Y86_07620</name>
</gene>
<dbReference type="Gene3D" id="3.30.1150.10">
    <property type="match status" value="1"/>
</dbReference>
<evidence type="ECO:0000259" key="7">
    <source>
        <dbReference type="PROSITE" id="PS52015"/>
    </source>
</evidence>
<dbReference type="InterPro" id="IPR006260">
    <property type="entry name" value="TonB/TolA_C"/>
</dbReference>
<dbReference type="Proteomes" id="UP000216147">
    <property type="component" value="Unassembled WGS sequence"/>
</dbReference>
<evidence type="ECO:0000313" key="9">
    <source>
        <dbReference type="Proteomes" id="UP000216147"/>
    </source>
</evidence>
<dbReference type="NCBIfam" id="TIGR01352">
    <property type="entry name" value="tonB_Cterm"/>
    <property type="match status" value="1"/>
</dbReference>
<proteinExistence type="predicted"/>
<sequence length="247" mass="26011">MMIQTAGGPGLVSPIDFGERRKLLPPATWIAVGIVALAHVGLGTALYYQRFELKMLPDRSEPRVIDGSVIVLHREPPPPVVTLTPPAPNPPVHRPESPPTNVETLTTVIPDIPTAATGAVINTTVLVDPTTATGTARESEVEAPRGPPVIRSPQWISRPAGDQLTRAYPDRALNGEVSGSATLSCRVQAAGTVTGCTVVSETPGGFGFGRSAQQLARYFRMSPQTVDGQAVDGAQVTIGIRFTLPAD</sequence>
<evidence type="ECO:0000313" key="8">
    <source>
        <dbReference type="EMBL" id="OYX56644.1"/>
    </source>
</evidence>
<dbReference type="EMBL" id="NCEQ01000007">
    <property type="protein sequence ID" value="OYX56644.1"/>
    <property type="molecule type" value="Genomic_DNA"/>
</dbReference>
<evidence type="ECO:0000256" key="3">
    <source>
        <dbReference type="ARBA" id="ARBA00022989"/>
    </source>
</evidence>
<dbReference type="Pfam" id="PF03544">
    <property type="entry name" value="TonB_C"/>
    <property type="match status" value="1"/>
</dbReference>
<feature type="compositionally biased region" description="Pro residues" evidence="5">
    <location>
        <begin position="80"/>
        <end position="92"/>
    </location>
</feature>
<dbReference type="AlphaFoldDB" id="A0A258HJ69"/>
<keyword evidence="2 6" id="KW-0812">Transmembrane</keyword>
<dbReference type="GO" id="GO:0016020">
    <property type="term" value="C:membrane"/>
    <property type="evidence" value="ECO:0007669"/>
    <property type="project" value="UniProtKB-SubCell"/>
</dbReference>
<dbReference type="InterPro" id="IPR037682">
    <property type="entry name" value="TonB_C"/>
</dbReference>
<keyword evidence="3 6" id="KW-1133">Transmembrane helix</keyword>
<protein>
    <recommendedName>
        <fullName evidence="7">TonB C-terminal domain-containing protein</fullName>
    </recommendedName>
</protein>